<reference evidence="1 2" key="1">
    <citation type="submission" date="2020-05" db="EMBL/GenBank/DDBJ databases">
        <title>Horizontal transmission and recombination maintain forever young bacterial symbiont genomes.</title>
        <authorList>
            <person name="Russell S.L."/>
            <person name="Pepper-Tunick E."/>
            <person name="Svedberg J."/>
            <person name="Byrne A."/>
            <person name="Ruelas Castillo J."/>
            <person name="Vollmers C."/>
            <person name="Beinart R.A."/>
            <person name="Corbett-Detig R."/>
        </authorList>
    </citation>
    <scope>NUCLEOTIDE SEQUENCE [LARGE SCALE GENOMIC DNA]</scope>
    <source>
        <strain evidence="1">Santa_Monica_outfall</strain>
    </source>
</reference>
<dbReference type="AlphaFoldDB" id="A0A6N0HT11"/>
<dbReference type="Gene3D" id="2.160.20.80">
    <property type="entry name" value="E3 ubiquitin-protein ligase SopA"/>
    <property type="match status" value="1"/>
</dbReference>
<dbReference type="Proteomes" id="UP000509658">
    <property type="component" value="Chromosome"/>
</dbReference>
<dbReference type="RefSeq" id="WP_174672727.1">
    <property type="nucleotide sequence ID" value="NZ_CP054491.1"/>
</dbReference>
<dbReference type="KEGG" id="rev:HUE57_03605"/>
<protein>
    <submittedName>
        <fullName evidence="1">Pentapeptide repeat-containing protein</fullName>
    </submittedName>
</protein>
<dbReference type="InterPro" id="IPR051082">
    <property type="entry name" value="Pentapeptide-BTB/POZ_domain"/>
</dbReference>
<evidence type="ECO:0000313" key="2">
    <source>
        <dbReference type="Proteomes" id="UP000509658"/>
    </source>
</evidence>
<proteinExistence type="predicted"/>
<dbReference type="PANTHER" id="PTHR14136:SF17">
    <property type="entry name" value="BTB_POZ DOMAIN-CONTAINING PROTEIN KCTD9"/>
    <property type="match status" value="1"/>
</dbReference>
<sequence>MPTDKCIEMLNSGADAWNRWRNTNEGHNVDLGDIDFVSVCPGDGFYDLPEFQGYNFSQTNMNRVSMRNSTFIECDFSGCYFHFSDLVDSYCLRCNFSGSELNVSKIGSANFIDCNFTNTDLSYCSAEETNFTGSILLGTNLSNMSLVKPTSQMHKLMVHVPMEFQLGI</sequence>
<name>A0A6N0HT11_9GAMM</name>
<dbReference type="InterPro" id="IPR001646">
    <property type="entry name" value="5peptide_repeat"/>
</dbReference>
<keyword evidence="2" id="KW-1185">Reference proteome</keyword>
<dbReference type="SUPFAM" id="SSF141571">
    <property type="entry name" value="Pentapeptide repeat-like"/>
    <property type="match status" value="1"/>
</dbReference>
<dbReference type="EMBL" id="CP054491">
    <property type="protein sequence ID" value="QKQ25484.1"/>
    <property type="molecule type" value="Genomic_DNA"/>
</dbReference>
<organism evidence="1 2">
    <name type="scientific">Candidatus Reidiella endopervernicosa</name>
    <dbReference type="NCBI Taxonomy" id="2738883"/>
    <lineage>
        <taxon>Bacteria</taxon>
        <taxon>Pseudomonadati</taxon>
        <taxon>Pseudomonadota</taxon>
        <taxon>Gammaproteobacteria</taxon>
        <taxon>Candidatus Reidiella</taxon>
    </lineage>
</organism>
<accession>A0A6N0HT11</accession>
<dbReference type="Pfam" id="PF00805">
    <property type="entry name" value="Pentapeptide"/>
    <property type="match status" value="2"/>
</dbReference>
<gene>
    <name evidence="1" type="ORF">HUE57_03605</name>
</gene>
<evidence type="ECO:0000313" key="1">
    <source>
        <dbReference type="EMBL" id="QKQ25484.1"/>
    </source>
</evidence>
<dbReference type="PANTHER" id="PTHR14136">
    <property type="entry name" value="BTB_POZ DOMAIN-CONTAINING PROTEIN KCTD9"/>
    <property type="match status" value="1"/>
</dbReference>